<evidence type="ECO:0000313" key="8">
    <source>
        <dbReference type="Proteomes" id="UP001367676"/>
    </source>
</evidence>
<feature type="transmembrane region" description="Helical" evidence="5">
    <location>
        <begin position="91"/>
        <end position="111"/>
    </location>
</feature>
<evidence type="ECO:0000256" key="3">
    <source>
        <dbReference type="ARBA" id="ARBA00022989"/>
    </source>
</evidence>
<name>A0AAN9T8V4_9HEMI</name>
<dbReference type="Pfam" id="PF07782">
    <property type="entry name" value="DC_STAMP"/>
    <property type="match status" value="1"/>
</dbReference>
<proteinExistence type="predicted"/>
<evidence type="ECO:0000256" key="4">
    <source>
        <dbReference type="ARBA" id="ARBA00023136"/>
    </source>
</evidence>
<evidence type="ECO:0000256" key="2">
    <source>
        <dbReference type="ARBA" id="ARBA00022692"/>
    </source>
</evidence>
<comment type="subcellular location">
    <subcellularLocation>
        <location evidence="1">Membrane</location>
        <topology evidence="1">Multi-pass membrane protein</topology>
    </subcellularLocation>
</comment>
<evidence type="ECO:0000259" key="6">
    <source>
        <dbReference type="Pfam" id="PF07782"/>
    </source>
</evidence>
<evidence type="ECO:0000256" key="5">
    <source>
        <dbReference type="SAM" id="Phobius"/>
    </source>
</evidence>
<reference evidence="7 8" key="1">
    <citation type="submission" date="2024-03" db="EMBL/GenBank/DDBJ databases">
        <title>Adaptation during the transition from Ophiocordyceps entomopathogen to insect associate is accompanied by gene loss and intensified selection.</title>
        <authorList>
            <person name="Ward C.M."/>
            <person name="Onetto C.A."/>
            <person name="Borneman A.R."/>
        </authorList>
    </citation>
    <scope>NUCLEOTIDE SEQUENCE [LARGE SCALE GENOMIC DNA]</scope>
    <source>
        <strain evidence="7">AWRI1</strain>
        <tissue evidence="7">Single Adult Female</tissue>
    </source>
</reference>
<protein>
    <recommendedName>
        <fullName evidence="6">Dendritic cell-specific transmembrane protein-like domain-containing protein</fullName>
    </recommendedName>
</protein>
<feature type="transmembrane region" description="Helical" evidence="5">
    <location>
        <begin position="20"/>
        <end position="41"/>
    </location>
</feature>
<keyword evidence="8" id="KW-1185">Reference proteome</keyword>
<feature type="transmembrane region" description="Helical" evidence="5">
    <location>
        <begin position="551"/>
        <end position="569"/>
    </location>
</feature>
<gene>
    <name evidence="7" type="ORF">V9T40_010379</name>
</gene>
<organism evidence="7 8">
    <name type="scientific">Parthenolecanium corni</name>
    <dbReference type="NCBI Taxonomy" id="536013"/>
    <lineage>
        <taxon>Eukaryota</taxon>
        <taxon>Metazoa</taxon>
        <taxon>Ecdysozoa</taxon>
        <taxon>Arthropoda</taxon>
        <taxon>Hexapoda</taxon>
        <taxon>Insecta</taxon>
        <taxon>Pterygota</taxon>
        <taxon>Neoptera</taxon>
        <taxon>Paraneoptera</taxon>
        <taxon>Hemiptera</taxon>
        <taxon>Sternorrhyncha</taxon>
        <taxon>Coccoidea</taxon>
        <taxon>Coccidae</taxon>
        <taxon>Parthenolecanium</taxon>
    </lineage>
</organism>
<sequence length="696" mass="80249">MKSPTLHAALTSPDTITHLILRKIIQFAFGIFLGFLFYRFILVDLQLDSTSTTYLAVLIMLCLGIGNVVSSQVRCISLLIPMRFGSYSGRAVISSLIIVYLSAGPISNISANLSESVRVILCQMGMTFSQLKTKYDLMIKPLGESFSRATGHAGESIDLLTAVDAAAEPILDEVGNDDEIVKLKEQNDKVDEKAVSGFTDETKSYSKGESHRSTEIENRYRIEENDDAATKIQKKYLRKLEYRCEYMASKTLQNCEIAFANSYEKCKKNLHWSIGWVCYVVQLTFMCNFFSFFSGGNVCHPGKVLPEGAGRTVQFLNESRNKLWDEIADKDFRYNIVELPPETKESLHNMYDAGKIIMNEFKEKKTAIDTFVLMIMRCTAFSFIFIILGCNKYIHNYLNDIEFDNHYITLYFRKIDYRRFVKGKLTLLPLKQGDKRELSDVYKFDLTISERGELIHSLITTIILFFFSVLFIIIDEFLYIILADLRTYGYIEYTQVGQHDLSLEVKGVGFIASVVRSIVTSFQVKRRIKRTVTNEECLPRASPPGVYNFKIFGSFFLLLILAIFNAWLLKRMCRYICSVFFPKAEKNRVLYLYNQRLKKRITYLNYRLDLAKREAKEKVSDQLTFYLALRLKHPKIFGWLGYLNAGRRRCVICQDEEPKKGGLNRCANINCYEYFDDQCWFFVVKQKCIGCPGITE</sequence>
<dbReference type="PANTHER" id="PTHR21041">
    <property type="entry name" value="DENDRITIC CELL-SPECIFIC TRANSMEMBRANE PROTEIN"/>
    <property type="match status" value="1"/>
</dbReference>
<feature type="transmembrane region" description="Helical" evidence="5">
    <location>
        <begin position="458"/>
        <end position="482"/>
    </location>
</feature>
<dbReference type="AlphaFoldDB" id="A0AAN9T8V4"/>
<evidence type="ECO:0000256" key="1">
    <source>
        <dbReference type="ARBA" id="ARBA00004141"/>
    </source>
</evidence>
<dbReference type="Proteomes" id="UP001367676">
    <property type="component" value="Unassembled WGS sequence"/>
</dbReference>
<comment type="caution">
    <text evidence="7">The sequence shown here is derived from an EMBL/GenBank/DDBJ whole genome shotgun (WGS) entry which is preliminary data.</text>
</comment>
<accession>A0AAN9T8V4</accession>
<keyword evidence="2 5" id="KW-0812">Transmembrane</keyword>
<dbReference type="InterPro" id="IPR051856">
    <property type="entry name" value="CSR-E3_Ligase_Protein"/>
</dbReference>
<dbReference type="GO" id="GO:0016020">
    <property type="term" value="C:membrane"/>
    <property type="evidence" value="ECO:0007669"/>
    <property type="project" value="UniProtKB-SubCell"/>
</dbReference>
<dbReference type="EMBL" id="JBBCAQ010000035">
    <property type="protein sequence ID" value="KAK7578174.1"/>
    <property type="molecule type" value="Genomic_DNA"/>
</dbReference>
<keyword evidence="4 5" id="KW-0472">Membrane</keyword>
<evidence type="ECO:0000313" key="7">
    <source>
        <dbReference type="EMBL" id="KAK7578174.1"/>
    </source>
</evidence>
<feature type="domain" description="Dendritic cell-specific transmembrane protein-like" evidence="6">
    <location>
        <begin position="403"/>
        <end position="593"/>
    </location>
</feature>
<feature type="transmembrane region" description="Helical" evidence="5">
    <location>
        <begin position="371"/>
        <end position="390"/>
    </location>
</feature>
<dbReference type="PANTHER" id="PTHR21041:SF17">
    <property type="entry name" value="E3 UBIQUITIN-PROTEIN LIGASE DCST1"/>
    <property type="match status" value="1"/>
</dbReference>
<dbReference type="InterPro" id="IPR012858">
    <property type="entry name" value="DC_STAMP-like"/>
</dbReference>
<keyword evidence="3 5" id="KW-1133">Transmembrane helix</keyword>
<feature type="transmembrane region" description="Helical" evidence="5">
    <location>
        <begin position="53"/>
        <end position="70"/>
    </location>
</feature>